<keyword evidence="3" id="KW-0813">Transport</keyword>
<keyword evidence="6" id="KW-0472">Membrane</keyword>
<dbReference type="Gene3D" id="3.40.190.10">
    <property type="entry name" value="Periplasmic binding protein-like II"/>
    <property type="match status" value="1"/>
</dbReference>
<feature type="chain" id="PRO_5039313585" evidence="7">
    <location>
        <begin position="27"/>
        <end position="628"/>
    </location>
</feature>
<dbReference type="Gene3D" id="3.10.105.10">
    <property type="entry name" value="Dipeptide-binding Protein, Domain 3"/>
    <property type="match status" value="1"/>
</dbReference>
<name>A0A4V3EJA2_9ACTN</name>
<dbReference type="InterPro" id="IPR039424">
    <property type="entry name" value="SBP_5"/>
</dbReference>
<evidence type="ECO:0000256" key="2">
    <source>
        <dbReference type="ARBA" id="ARBA00005695"/>
    </source>
</evidence>
<feature type="region of interest" description="Disordered" evidence="5">
    <location>
        <begin position="536"/>
        <end position="593"/>
    </location>
</feature>
<dbReference type="EMBL" id="SOAU01000001">
    <property type="protein sequence ID" value="TDT17538.1"/>
    <property type="molecule type" value="Genomic_DNA"/>
</dbReference>
<sequence>MLRRLIGAGLLAGTVTLGTLGAPAAAQDDTTMIVGLTQPWETLNPVVGFAIPEYEAWNIQYSGLTTRSTADYSPEPALAESWVENEPGVSYTYTLREGLLWSDGEPLTAEDVAWNINTARDQEWSNYVSTVANLSAEVIDDRTVTVTSSVPDPRLPAVGIYVLPKHIWEEHATPETIDSYDALDGVGSGPFTISDYQSEESLTMTANPNYYDGEPAVGTLIFRYFANPDAMVAALQRGEIDAAQGIPASAFASIDADPDIVAIAGLQGGFDEIAFNGGAADGQPHPALLDVEFRRALNRAIDKVGATEDLWFGLARPATTISVAADLAWVPEIAEDELFSYDPEAAAAALDELGYVDTDGNGIREMPGGGDDIVLRHAVNTDSDLGGAMGELWSNWMNAIGIGVELEAYDQDQLFGVIVDGTYDTFYWGWVPFVDPDPLLSYFTEAELGNWNDANWFDPEYDALYAEQNQEVDPERRREIVHEMVRIVHDAAIYPALWYTPDLQAYRTDRFEGFVRQPAEVGPVIFSQSSPSYALITPVGGTDAPDTSDDTGSDATTATGDTTPDGSATEATTDGDTGSDDGDDNGDDGDGDGGGNGALIAVIVGVLVVAGAGAFFFAKRRGSADERE</sequence>
<proteinExistence type="inferred from homology"/>
<feature type="compositionally biased region" description="Acidic residues" evidence="5">
    <location>
        <begin position="577"/>
        <end position="591"/>
    </location>
</feature>
<feature type="signal peptide" evidence="7">
    <location>
        <begin position="1"/>
        <end position="26"/>
    </location>
</feature>
<dbReference type="CDD" id="cd00995">
    <property type="entry name" value="PBP2_NikA_DppA_OppA_like"/>
    <property type="match status" value="1"/>
</dbReference>
<dbReference type="SUPFAM" id="SSF53850">
    <property type="entry name" value="Periplasmic binding protein-like II"/>
    <property type="match status" value="1"/>
</dbReference>
<keyword evidence="4 7" id="KW-0732">Signal</keyword>
<comment type="subcellular location">
    <subcellularLocation>
        <location evidence="1">Cell envelope</location>
    </subcellularLocation>
</comment>
<evidence type="ECO:0000256" key="7">
    <source>
        <dbReference type="SAM" id="SignalP"/>
    </source>
</evidence>
<comment type="similarity">
    <text evidence="2">Belongs to the bacterial solute-binding protein 5 family.</text>
</comment>
<evidence type="ECO:0000313" key="9">
    <source>
        <dbReference type="EMBL" id="TDT17538.1"/>
    </source>
</evidence>
<dbReference type="GO" id="GO:1904680">
    <property type="term" value="F:peptide transmembrane transporter activity"/>
    <property type="evidence" value="ECO:0007669"/>
    <property type="project" value="TreeGrafter"/>
</dbReference>
<evidence type="ECO:0000313" key="10">
    <source>
        <dbReference type="Proteomes" id="UP000294558"/>
    </source>
</evidence>
<gene>
    <name evidence="9" type="ORF">BDK89_3148</name>
</gene>
<keyword evidence="6" id="KW-1133">Transmembrane helix</keyword>
<keyword evidence="6" id="KW-0812">Transmembrane</keyword>
<dbReference type="GO" id="GO:0030313">
    <property type="term" value="C:cell envelope"/>
    <property type="evidence" value="ECO:0007669"/>
    <property type="project" value="UniProtKB-SubCell"/>
</dbReference>
<comment type="caution">
    <text evidence="9">The sequence shown here is derived from an EMBL/GenBank/DDBJ whole genome shotgun (WGS) entry which is preliminary data.</text>
</comment>
<keyword evidence="10" id="KW-1185">Reference proteome</keyword>
<organism evidence="9 10">
    <name type="scientific">Ilumatobacter fluminis</name>
    <dbReference type="NCBI Taxonomy" id="467091"/>
    <lineage>
        <taxon>Bacteria</taxon>
        <taxon>Bacillati</taxon>
        <taxon>Actinomycetota</taxon>
        <taxon>Acidimicrobiia</taxon>
        <taxon>Acidimicrobiales</taxon>
        <taxon>Ilumatobacteraceae</taxon>
        <taxon>Ilumatobacter</taxon>
    </lineage>
</organism>
<feature type="transmembrane region" description="Helical" evidence="6">
    <location>
        <begin position="598"/>
        <end position="618"/>
    </location>
</feature>
<accession>A0A4V3EJA2</accession>
<dbReference type="Pfam" id="PF00496">
    <property type="entry name" value="SBP_bac_5"/>
    <property type="match status" value="1"/>
</dbReference>
<dbReference type="PANTHER" id="PTHR30290:SF10">
    <property type="entry name" value="PERIPLASMIC OLIGOPEPTIDE-BINDING PROTEIN-RELATED"/>
    <property type="match status" value="1"/>
</dbReference>
<evidence type="ECO:0000256" key="1">
    <source>
        <dbReference type="ARBA" id="ARBA00004196"/>
    </source>
</evidence>
<evidence type="ECO:0000256" key="4">
    <source>
        <dbReference type="ARBA" id="ARBA00022729"/>
    </source>
</evidence>
<evidence type="ECO:0000256" key="3">
    <source>
        <dbReference type="ARBA" id="ARBA00022448"/>
    </source>
</evidence>
<evidence type="ECO:0000256" key="6">
    <source>
        <dbReference type="SAM" id="Phobius"/>
    </source>
</evidence>
<feature type="domain" description="Solute-binding protein family 5" evidence="8">
    <location>
        <begin position="74"/>
        <end position="443"/>
    </location>
</feature>
<evidence type="ECO:0000259" key="8">
    <source>
        <dbReference type="Pfam" id="PF00496"/>
    </source>
</evidence>
<dbReference type="GO" id="GO:0015833">
    <property type="term" value="P:peptide transport"/>
    <property type="evidence" value="ECO:0007669"/>
    <property type="project" value="TreeGrafter"/>
</dbReference>
<dbReference type="PANTHER" id="PTHR30290">
    <property type="entry name" value="PERIPLASMIC BINDING COMPONENT OF ABC TRANSPORTER"/>
    <property type="match status" value="1"/>
</dbReference>
<dbReference type="InterPro" id="IPR000914">
    <property type="entry name" value="SBP_5_dom"/>
</dbReference>
<protein>
    <submittedName>
        <fullName evidence="9">Peptide/nickel transport system substrate-binding protein</fullName>
    </submittedName>
</protein>
<reference evidence="9 10" key="1">
    <citation type="submission" date="2019-03" db="EMBL/GenBank/DDBJ databases">
        <title>Sequencing the genomes of 1000 actinobacteria strains.</title>
        <authorList>
            <person name="Klenk H.-P."/>
        </authorList>
    </citation>
    <scope>NUCLEOTIDE SEQUENCE [LARGE SCALE GENOMIC DNA]</scope>
    <source>
        <strain evidence="9 10">DSM 18936</strain>
    </source>
</reference>
<evidence type="ECO:0000256" key="5">
    <source>
        <dbReference type="SAM" id="MobiDB-lite"/>
    </source>
</evidence>
<feature type="compositionally biased region" description="Low complexity" evidence="5">
    <location>
        <begin position="553"/>
        <end position="576"/>
    </location>
</feature>
<dbReference type="RefSeq" id="WP_133869823.1">
    <property type="nucleotide sequence ID" value="NZ_SOAU01000001.1"/>
</dbReference>
<dbReference type="Proteomes" id="UP000294558">
    <property type="component" value="Unassembled WGS sequence"/>
</dbReference>
<dbReference type="OrthoDB" id="9764591at2"/>
<dbReference type="AlphaFoldDB" id="A0A4V3EJA2"/>